<gene>
    <name evidence="1" type="ORF">BDV27DRAFT_169268</name>
</gene>
<evidence type="ECO:0000313" key="1">
    <source>
        <dbReference type="EMBL" id="KAE8358696.1"/>
    </source>
</evidence>
<dbReference type="OrthoDB" id="4467385at2759"/>
<dbReference type="Proteomes" id="UP000326268">
    <property type="component" value="Unassembled WGS sequence"/>
</dbReference>
<name>A0A5N6ZP20_9EURO</name>
<dbReference type="AlphaFoldDB" id="A0A5N6ZP20"/>
<dbReference type="GeneID" id="43659438"/>
<dbReference type="EMBL" id="ML737876">
    <property type="protein sequence ID" value="KAE8358696.1"/>
    <property type="molecule type" value="Genomic_DNA"/>
</dbReference>
<sequence>MSHELGSWDQQGRLAVFLTDSNWMNGAIVTGSSPIQTSRWVILGPGDEQLEYLRELGMLFRYWNYPKVWQSFCDSYGGMRDVADVLLQFDNWYTANRGPSDLARDRLSRKRRHRCNISRKVVSRCRTSGGGSGH</sequence>
<reference evidence="1 2" key="1">
    <citation type="submission" date="2019-04" db="EMBL/GenBank/DDBJ databases">
        <title>Friends and foes A comparative genomics studyof 23 Aspergillus species from section Flavi.</title>
        <authorList>
            <consortium name="DOE Joint Genome Institute"/>
            <person name="Kjaerbolling I."/>
            <person name="Vesth T."/>
            <person name="Frisvad J.C."/>
            <person name="Nybo J.L."/>
            <person name="Theobald S."/>
            <person name="Kildgaard S."/>
            <person name="Isbrandt T."/>
            <person name="Kuo A."/>
            <person name="Sato A."/>
            <person name="Lyhne E.K."/>
            <person name="Kogle M.E."/>
            <person name="Wiebenga A."/>
            <person name="Kun R.S."/>
            <person name="Lubbers R.J."/>
            <person name="Makela M.R."/>
            <person name="Barry K."/>
            <person name="Chovatia M."/>
            <person name="Clum A."/>
            <person name="Daum C."/>
            <person name="Haridas S."/>
            <person name="He G."/>
            <person name="LaButti K."/>
            <person name="Lipzen A."/>
            <person name="Mondo S."/>
            <person name="Riley R."/>
            <person name="Salamov A."/>
            <person name="Simmons B.A."/>
            <person name="Magnuson J.K."/>
            <person name="Henrissat B."/>
            <person name="Mortensen U.H."/>
            <person name="Larsen T.O."/>
            <person name="Devries R.P."/>
            <person name="Grigoriev I.V."/>
            <person name="Machida M."/>
            <person name="Baker S.E."/>
            <person name="Andersen M.R."/>
        </authorList>
    </citation>
    <scope>NUCLEOTIDE SEQUENCE [LARGE SCALE GENOMIC DNA]</scope>
    <source>
        <strain evidence="1 2">CBS 763.97</strain>
    </source>
</reference>
<protein>
    <submittedName>
        <fullName evidence="1">Uncharacterized protein</fullName>
    </submittedName>
</protein>
<keyword evidence="2" id="KW-1185">Reference proteome</keyword>
<evidence type="ECO:0000313" key="2">
    <source>
        <dbReference type="Proteomes" id="UP000326268"/>
    </source>
</evidence>
<proteinExistence type="predicted"/>
<organism evidence="1 2">
    <name type="scientific">Aspergillus caelatus</name>
    <dbReference type="NCBI Taxonomy" id="61420"/>
    <lineage>
        <taxon>Eukaryota</taxon>
        <taxon>Fungi</taxon>
        <taxon>Dikarya</taxon>
        <taxon>Ascomycota</taxon>
        <taxon>Pezizomycotina</taxon>
        <taxon>Eurotiomycetes</taxon>
        <taxon>Eurotiomycetidae</taxon>
        <taxon>Eurotiales</taxon>
        <taxon>Aspergillaceae</taxon>
        <taxon>Aspergillus</taxon>
        <taxon>Aspergillus subgen. Circumdati</taxon>
    </lineage>
</organism>
<dbReference type="RefSeq" id="XP_031921777.1">
    <property type="nucleotide sequence ID" value="XM_032074992.1"/>
</dbReference>
<accession>A0A5N6ZP20</accession>